<organism evidence="1 2">
    <name type="scientific">Wickerhamomyces pijperi</name>
    <name type="common">Yeast</name>
    <name type="synonym">Pichia pijperi</name>
    <dbReference type="NCBI Taxonomy" id="599730"/>
    <lineage>
        <taxon>Eukaryota</taxon>
        <taxon>Fungi</taxon>
        <taxon>Dikarya</taxon>
        <taxon>Ascomycota</taxon>
        <taxon>Saccharomycotina</taxon>
        <taxon>Saccharomycetes</taxon>
        <taxon>Phaffomycetales</taxon>
        <taxon>Wickerhamomycetaceae</taxon>
        <taxon>Wickerhamomyces</taxon>
    </lineage>
</organism>
<dbReference type="EMBL" id="JAEUBG010002062">
    <property type="protein sequence ID" value="KAH3685299.1"/>
    <property type="molecule type" value="Genomic_DNA"/>
</dbReference>
<comment type="caution">
    <text evidence="1">The sequence shown here is derived from an EMBL/GenBank/DDBJ whole genome shotgun (WGS) entry which is preliminary data.</text>
</comment>
<sequence length="98" mass="10033">MESHFSGSGRSPVTGIVVEIPIAIKALVDSFFSFFSFFSFGAFSFFSFTGGGGGVGCDETDDGFVLAGEASDILSVLGLVDFSGVDSLMCDGETASSS</sequence>
<dbReference type="AlphaFoldDB" id="A0A9P8Q9C2"/>
<proteinExistence type="predicted"/>
<evidence type="ECO:0000313" key="1">
    <source>
        <dbReference type="EMBL" id="KAH3685299.1"/>
    </source>
</evidence>
<keyword evidence="2" id="KW-1185">Reference proteome</keyword>
<accession>A0A9P8Q9C2</accession>
<gene>
    <name evidence="1" type="ORF">WICPIJ_003727</name>
</gene>
<evidence type="ECO:0000313" key="2">
    <source>
        <dbReference type="Proteomes" id="UP000774326"/>
    </source>
</evidence>
<dbReference type="Proteomes" id="UP000774326">
    <property type="component" value="Unassembled WGS sequence"/>
</dbReference>
<protein>
    <submittedName>
        <fullName evidence="1">Uncharacterized protein</fullName>
    </submittedName>
</protein>
<reference evidence="1" key="2">
    <citation type="submission" date="2021-01" db="EMBL/GenBank/DDBJ databases">
        <authorList>
            <person name="Schikora-Tamarit M.A."/>
        </authorList>
    </citation>
    <scope>NUCLEOTIDE SEQUENCE</scope>
    <source>
        <strain evidence="1">CBS2887</strain>
    </source>
</reference>
<reference evidence="1" key="1">
    <citation type="journal article" date="2021" name="Open Biol.">
        <title>Shared evolutionary footprints suggest mitochondrial oxidative damage underlies multiple complex I losses in fungi.</title>
        <authorList>
            <person name="Schikora-Tamarit M.A."/>
            <person name="Marcet-Houben M."/>
            <person name="Nosek J."/>
            <person name="Gabaldon T."/>
        </authorList>
    </citation>
    <scope>NUCLEOTIDE SEQUENCE</scope>
    <source>
        <strain evidence="1">CBS2887</strain>
    </source>
</reference>
<name>A0A9P8Q9C2_WICPI</name>